<dbReference type="InterPro" id="IPR050857">
    <property type="entry name" value="D-2-hydroxyacid_DH"/>
</dbReference>
<feature type="domain" description="D-isomer specific 2-hydroxyacid dehydrogenase catalytic" evidence="5">
    <location>
        <begin position="7"/>
        <end position="318"/>
    </location>
</feature>
<accession>A0A537M895</accession>
<dbReference type="PANTHER" id="PTHR42789:SF1">
    <property type="entry name" value="D-ISOMER SPECIFIC 2-HYDROXYACID DEHYDROGENASE FAMILY PROTEIN (AFU_ORTHOLOGUE AFUA_6G10090)"/>
    <property type="match status" value="1"/>
</dbReference>
<comment type="caution">
    <text evidence="7">The sequence shown here is derived from an EMBL/GenBank/DDBJ whole genome shotgun (WGS) entry which is preliminary data.</text>
</comment>
<dbReference type="Gene3D" id="3.40.50.720">
    <property type="entry name" value="NAD(P)-binding Rossmann-like Domain"/>
    <property type="match status" value="2"/>
</dbReference>
<feature type="domain" description="D-isomer specific 2-hydroxyacid dehydrogenase NAD-binding" evidence="6">
    <location>
        <begin position="110"/>
        <end position="286"/>
    </location>
</feature>
<dbReference type="GO" id="GO:0003714">
    <property type="term" value="F:transcription corepressor activity"/>
    <property type="evidence" value="ECO:0007669"/>
    <property type="project" value="InterPro"/>
</dbReference>
<protein>
    <submittedName>
        <fullName evidence="7">C-terminal binding protein</fullName>
    </submittedName>
</protein>
<dbReference type="SUPFAM" id="SSF52283">
    <property type="entry name" value="Formate/glycerate dehydrogenase catalytic domain-like"/>
    <property type="match status" value="1"/>
</dbReference>
<organism evidence="7 8">
    <name type="scientific">Candidatus Segetimicrobium genomatis</name>
    <dbReference type="NCBI Taxonomy" id="2569760"/>
    <lineage>
        <taxon>Bacteria</taxon>
        <taxon>Bacillati</taxon>
        <taxon>Candidatus Sysuimicrobiota</taxon>
        <taxon>Candidatus Sysuimicrobiia</taxon>
        <taxon>Candidatus Sysuimicrobiales</taxon>
        <taxon>Candidatus Segetimicrobiaceae</taxon>
        <taxon>Candidatus Segetimicrobium</taxon>
    </lineage>
</organism>
<dbReference type="SUPFAM" id="SSF51735">
    <property type="entry name" value="NAD(P)-binding Rossmann-fold domains"/>
    <property type="match status" value="1"/>
</dbReference>
<evidence type="ECO:0000313" key="7">
    <source>
        <dbReference type="EMBL" id="TMJ16479.1"/>
    </source>
</evidence>
<name>A0A537M895_9BACT</name>
<dbReference type="CDD" id="cd05299">
    <property type="entry name" value="CtBP_dh"/>
    <property type="match status" value="1"/>
</dbReference>
<dbReference type="GO" id="GO:0051287">
    <property type="term" value="F:NAD binding"/>
    <property type="evidence" value="ECO:0007669"/>
    <property type="project" value="InterPro"/>
</dbReference>
<dbReference type="AlphaFoldDB" id="A0A537M895"/>
<dbReference type="InterPro" id="IPR006139">
    <property type="entry name" value="D-isomer_2_OHA_DH_cat_dom"/>
</dbReference>
<evidence type="ECO:0000313" key="8">
    <source>
        <dbReference type="Proteomes" id="UP000320393"/>
    </source>
</evidence>
<dbReference type="InterPro" id="IPR043322">
    <property type="entry name" value="CtBP"/>
</dbReference>
<reference evidence="7 8" key="1">
    <citation type="journal article" date="2019" name="Nat. Microbiol.">
        <title>Mediterranean grassland soil C-N compound turnover is dependent on rainfall and depth, and is mediated by genomically divergent microorganisms.</title>
        <authorList>
            <person name="Diamond S."/>
            <person name="Andeer P.F."/>
            <person name="Li Z."/>
            <person name="Crits-Christoph A."/>
            <person name="Burstein D."/>
            <person name="Anantharaman K."/>
            <person name="Lane K.R."/>
            <person name="Thomas B.C."/>
            <person name="Pan C."/>
            <person name="Northen T.R."/>
            <person name="Banfield J.F."/>
        </authorList>
    </citation>
    <scope>NUCLEOTIDE SEQUENCE [LARGE SCALE GENOMIC DNA]</scope>
    <source>
        <strain evidence="7">NP_5</strain>
    </source>
</reference>
<dbReference type="Pfam" id="PF00389">
    <property type="entry name" value="2-Hacid_dh"/>
    <property type="match status" value="1"/>
</dbReference>
<sequence>MTRSKVVVTDHVFPSLEIERALLGAIGAEIVVAQATSEAQLLDVVPDADALLVCYAPVTRRVIERLSRCRIIARYGIGVDNVDVDAATARGIVVTNVPDYCIEEVSDHTLALLLGCARRVPFLDRRVRGGRWDARDAAPIHRLRGRVLGLVGFGKIPRCLAGKARALGLDLLAFDPYVGAEEMAAAGVRKVTLEDLAARADFVSVHAPLTAGTRGLIGEALLRAMKPTAYVINTARGPLVSQDALLRALREGWIAGAALDVLETEPPAAADALRALDTLIVTPHVAFYSEESVQELQRKAAENVVSVLLGDAPRYPVNVVRPSPR</sequence>
<dbReference type="Pfam" id="PF02826">
    <property type="entry name" value="2-Hacid_dh_C"/>
    <property type="match status" value="1"/>
</dbReference>
<evidence type="ECO:0000259" key="5">
    <source>
        <dbReference type="Pfam" id="PF00389"/>
    </source>
</evidence>
<dbReference type="InterPro" id="IPR006140">
    <property type="entry name" value="D-isomer_DH_NAD-bd"/>
</dbReference>
<proteinExistence type="inferred from homology"/>
<dbReference type="InterPro" id="IPR036291">
    <property type="entry name" value="NAD(P)-bd_dom_sf"/>
</dbReference>
<dbReference type="GO" id="GO:0016616">
    <property type="term" value="F:oxidoreductase activity, acting on the CH-OH group of donors, NAD or NADP as acceptor"/>
    <property type="evidence" value="ECO:0007669"/>
    <property type="project" value="InterPro"/>
</dbReference>
<evidence type="ECO:0000256" key="3">
    <source>
        <dbReference type="ARBA" id="ARBA00023027"/>
    </source>
</evidence>
<evidence type="ECO:0000259" key="6">
    <source>
        <dbReference type="Pfam" id="PF02826"/>
    </source>
</evidence>
<gene>
    <name evidence="7" type="ORF">E6H02_00690</name>
</gene>
<dbReference type="Proteomes" id="UP000320393">
    <property type="component" value="Unassembled WGS sequence"/>
</dbReference>
<keyword evidence="2 4" id="KW-0560">Oxidoreductase</keyword>
<keyword evidence="3" id="KW-0520">NAD</keyword>
<dbReference type="PANTHER" id="PTHR42789">
    <property type="entry name" value="D-ISOMER SPECIFIC 2-HYDROXYACID DEHYDROGENASE FAMILY PROTEIN (AFU_ORTHOLOGUE AFUA_6G10090)"/>
    <property type="match status" value="1"/>
</dbReference>
<comment type="similarity">
    <text evidence="1 4">Belongs to the D-isomer specific 2-hydroxyacid dehydrogenase family.</text>
</comment>
<evidence type="ECO:0000256" key="2">
    <source>
        <dbReference type="ARBA" id="ARBA00023002"/>
    </source>
</evidence>
<evidence type="ECO:0000256" key="1">
    <source>
        <dbReference type="ARBA" id="ARBA00005854"/>
    </source>
</evidence>
<evidence type="ECO:0000256" key="4">
    <source>
        <dbReference type="RuleBase" id="RU003719"/>
    </source>
</evidence>
<dbReference type="EMBL" id="VBAM01000021">
    <property type="protein sequence ID" value="TMJ16479.1"/>
    <property type="molecule type" value="Genomic_DNA"/>
</dbReference>